<feature type="compositionally biased region" description="Polar residues" evidence="5">
    <location>
        <begin position="223"/>
        <end position="241"/>
    </location>
</feature>
<keyword evidence="7" id="KW-1185">Reference proteome</keyword>
<feature type="compositionally biased region" description="Polar residues" evidence="5">
    <location>
        <begin position="348"/>
        <end position="359"/>
    </location>
</feature>
<dbReference type="EMBL" id="JAWCUI010000014">
    <property type="protein sequence ID" value="KAL1898868.1"/>
    <property type="molecule type" value="Genomic_DNA"/>
</dbReference>
<evidence type="ECO:0000256" key="4">
    <source>
        <dbReference type="RuleBase" id="RU000669"/>
    </source>
</evidence>
<feature type="region of interest" description="Disordered" evidence="5">
    <location>
        <begin position="274"/>
        <end position="293"/>
    </location>
</feature>
<feature type="region of interest" description="Disordered" evidence="5">
    <location>
        <begin position="1"/>
        <end position="88"/>
    </location>
</feature>
<feature type="compositionally biased region" description="Basic and acidic residues" evidence="5">
    <location>
        <begin position="553"/>
        <end position="564"/>
    </location>
</feature>
<dbReference type="CDD" id="cd11380">
    <property type="entry name" value="Ribosomal_S8e_like"/>
    <property type="match status" value="1"/>
</dbReference>
<feature type="compositionally biased region" description="Low complexity" evidence="5">
    <location>
        <begin position="22"/>
        <end position="33"/>
    </location>
</feature>
<dbReference type="InterPro" id="IPR042563">
    <property type="entry name" value="Ribosomal_protein_eS8_euk"/>
</dbReference>
<keyword evidence="2 4" id="KW-0689">Ribosomal protein</keyword>
<keyword evidence="3 4" id="KW-0687">Ribonucleoprotein</keyword>
<gene>
    <name evidence="6" type="primary">RPS8A</name>
    <name evidence="6" type="ORF">Sste5346_003279</name>
</gene>
<name>A0ABR3ZDZ8_9PEZI</name>
<evidence type="ECO:0000256" key="3">
    <source>
        <dbReference type="ARBA" id="ARBA00023274"/>
    </source>
</evidence>
<dbReference type="InterPro" id="IPR022309">
    <property type="entry name" value="Ribosomal_Se8/biogenesis_NSA2"/>
</dbReference>
<evidence type="ECO:0000313" key="7">
    <source>
        <dbReference type="Proteomes" id="UP001583186"/>
    </source>
</evidence>
<feature type="compositionally biased region" description="Basic and acidic residues" evidence="5">
    <location>
        <begin position="255"/>
        <end position="265"/>
    </location>
</feature>
<dbReference type="GO" id="GO:0005840">
    <property type="term" value="C:ribosome"/>
    <property type="evidence" value="ECO:0007669"/>
    <property type="project" value="UniProtKB-KW"/>
</dbReference>
<comment type="caution">
    <text evidence="6">The sequence shown here is derived from an EMBL/GenBank/DDBJ whole genome shotgun (WGS) entry which is preliminary data.</text>
</comment>
<proteinExistence type="inferred from homology"/>
<dbReference type="Gene3D" id="1.10.168.20">
    <property type="entry name" value="Ribosomal protein S8e, subdomain"/>
    <property type="match status" value="1"/>
</dbReference>
<evidence type="ECO:0000256" key="1">
    <source>
        <dbReference type="ARBA" id="ARBA00005257"/>
    </source>
</evidence>
<feature type="region of interest" description="Disordered" evidence="5">
    <location>
        <begin position="132"/>
        <end position="179"/>
    </location>
</feature>
<dbReference type="PANTHER" id="PTHR10394">
    <property type="entry name" value="40S RIBOSOMAL PROTEIN S8"/>
    <property type="match status" value="1"/>
</dbReference>
<feature type="region of interest" description="Disordered" evidence="5">
    <location>
        <begin position="200"/>
        <end position="269"/>
    </location>
</feature>
<dbReference type="Proteomes" id="UP001583186">
    <property type="component" value="Unassembled WGS sequence"/>
</dbReference>
<dbReference type="Pfam" id="PF01201">
    <property type="entry name" value="Ribosomal_S8e"/>
    <property type="match status" value="1"/>
</dbReference>
<dbReference type="Gene3D" id="3.10.290.70">
    <property type="match status" value="1"/>
</dbReference>
<feature type="region of interest" description="Disordered" evidence="5">
    <location>
        <begin position="348"/>
        <end position="367"/>
    </location>
</feature>
<evidence type="ECO:0000313" key="6">
    <source>
        <dbReference type="EMBL" id="KAL1898868.1"/>
    </source>
</evidence>
<dbReference type="InterPro" id="IPR001047">
    <property type="entry name" value="Ribosomal_eS8"/>
</dbReference>
<accession>A0ABR3ZDZ8</accession>
<evidence type="ECO:0000256" key="2">
    <source>
        <dbReference type="ARBA" id="ARBA00022980"/>
    </source>
</evidence>
<feature type="region of interest" description="Disordered" evidence="5">
    <location>
        <begin position="540"/>
        <end position="564"/>
    </location>
</feature>
<feature type="compositionally biased region" description="Basic residues" evidence="5">
    <location>
        <begin position="1"/>
        <end position="12"/>
    </location>
</feature>
<feature type="compositionally biased region" description="Polar residues" evidence="5">
    <location>
        <begin position="57"/>
        <end position="69"/>
    </location>
</feature>
<organism evidence="6 7">
    <name type="scientific">Sporothrix stenoceras</name>
    <dbReference type="NCBI Taxonomy" id="5173"/>
    <lineage>
        <taxon>Eukaryota</taxon>
        <taxon>Fungi</taxon>
        <taxon>Dikarya</taxon>
        <taxon>Ascomycota</taxon>
        <taxon>Pezizomycotina</taxon>
        <taxon>Sordariomycetes</taxon>
        <taxon>Sordariomycetidae</taxon>
        <taxon>Ophiostomatales</taxon>
        <taxon>Ophiostomataceae</taxon>
        <taxon>Sporothrix</taxon>
    </lineage>
</organism>
<sequence length="621" mass="67626">MDHHRKGNHTPKRFLSMRNQRTTSSAASSAETSPHFLSCRQAVTPPRPSVALPGQPPTGQHPATVSSSGGARLREPLPNFGDAIRQSETSTADTVFGGIRKRNVVSRATIINGRPTTLVTRLPVPIAARRLQSEPGAKSKRTAMAVSSSSSSVTGTPDNAPRKKPATRLSPTALDWVPGPSTALSPRFASLSYADVARIGDGRPPPPFPLLRKLNNNPRGRHATSTGTVVRPGANSSIATSGGSGIDIDNDSEMDDGHNSDKENDTTLQEARTTTASIDPLAKKTPDNGPACHGLGDGLADGLGFLGKSADDEGFSIGASDEISVNMNFMANARDERLSYAEPLHQEIAQQKSRQSQPGPQSPDHRALDEAVEKMLKRAKIDRFAASPFLPKTGAQLYELQQEHNREADARKNYQATFTMGISRDSRHKRSASGAKRAYYRKKRAFEAGRQPANTRIGAKRVHTVRTRGGNHKYRALRLDSGNFSWASEGTTRKTRVIGVAYHPSNNELVRTNTLTKSAVIQIDAAPFRQWYEAHYGQPLGRRRQQKQGQVEEPAKKSNSVEKKQAARFAAAGKVDNALERQFEAGRLYAVVSSRPGQSGRCDGYILEGEELAFYQRKLHR</sequence>
<dbReference type="NCBIfam" id="TIGR00307">
    <property type="entry name" value="eS8"/>
    <property type="match status" value="1"/>
</dbReference>
<protein>
    <recommendedName>
        <fullName evidence="4">40S ribosomal protein S8</fullName>
    </recommendedName>
</protein>
<reference evidence="6 7" key="1">
    <citation type="journal article" date="2024" name="IMA Fungus">
        <title>IMA Genome - F19 : A genome assembly and annotation guide to empower mycologists, including annotated draft genome sequences of Ceratocystis pirilliformis, Diaporthe australafricana, Fusarium ophioides, Paecilomyces lecythidis, and Sporothrix stenoceras.</title>
        <authorList>
            <person name="Aylward J."/>
            <person name="Wilson A.M."/>
            <person name="Visagie C.M."/>
            <person name="Spraker J."/>
            <person name="Barnes I."/>
            <person name="Buitendag C."/>
            <person name="Ceriani C."/>
            <person name="Del Mar Angel L."/>
            <person name="du Plessis D."/>
            <person name="Fuchs T."/>
            <person name="Gasser K."/>
            <person name="Kramer D."/>
            <person name="Li W."/>
            <person name="Munsamy K."/>
            <person name="Piso A."/>
            <person name="Price J.L."/>
            <person name="Sonnekus B."/>
            <person name="Thomas C."/>
            <person name="van der Nest A."/>
            <person name="van Dijk A."/>
            <person name="van Heerden A."/>
            <person name="van Vuuren N."/>
            <person name="Yilmaz N."/>
            <person name="Duong T.A."/>
            <person name="van der Merwe N.A."/>
            <person name="Wingfield M.J."/>
            <person name="Wingfield B.D."/>
        </authorList>
    </citation>
    <scope>NUCLEOTIDE SEQUENCE [LARGE SCALE GENOMIC DNA]</scope>
    <source>
        <strain evidence="6 7">CMW 5346</strain>
    </source>
</reference>
<evidence type="ECO:0000256" key="5">
    <source>
        <dbReference type="SAM" id="MobiDB-lite"/>
    </source>
</evidence>
<comment type="similarity">
    <text evidence="1 4">Belongs to the eukaryotic ribosomal protein eS8 family.</text>
</comment>